<reference evidence="2" key="1">
    <citation type="submission" date="2022-07" db="EMBL/GenBank/DDBJ databases">
        <title>Phylogenomic reconstructions and comparative analyses of Kickxellomycotina fungi.</title>
        <authorList>
            <person name="Reynolds N.K."/>
            <person name="Stajich J.E."/>
            <person name="Barry K."/>
            <person name="Grigoriev I.V."/>
            <person name="Crous P."/>
            <person name="Smith M.E."/>
        </authorList>
    </citation>
    <scope>NUCLEOTIDE SEQUENCE</scope>
    <source>
        <strain evidence="2">NRRL 1565</strain>
    </source>
</reference>
<dbReference type="EMBL" id="JANBUO010000181">
    <property type="protein sequence ID" value="KAJ2806536.1"/>
    <property type="molecule type" value="Genomic_DNA"/>
</dbReference>
<organism evidence="2 3">
    <name type="scientific">Coemansia guatemalensis</name>
    <dbReference type="NCBI Taxonomy" id="2761395"/>
    <lineage>
        <taxon>Eukaryota</taxon>
        <taxon>Fungi</taxon>
        <taxon>Fungi incertae sedis</taxon>
        <taxon>Zoopagomycota</taxon>
        <taxon>Kickxellomycotina</taxon>
        <taxon>Kickxellomycetes</taxon>
        <taxon>Kickxellales</taxon>
        <taxon>Kickxellaceae</taxon>
        <taxon>Coemansia</taxon>
    </lineage>
</organism>
<comment type="caution">
    <text evidence="2">The sequence shown here is derived from an EMBL/GenBank/DDBJ whole genome shotgun (WGS) entry which is preliminary data.</text>
</comment>
<feature type="region of interest" description="Disordered" evidence="1">
    <location>
        <begin position="247"/>
        <end position="313"/>
    </location>
</feature>
<feature type="compositionally biased region" description="Low complexity" evidence="1">
    <location>
        <begin position="154"/>
        <end position="163"/>
    </location>
</feature>
<gene>
    <name evidence="2" type="ORF">H4R20_001648</name>
</gene>
<name>A0A9W8HZ68_9FUNG</name>
<dbReference type="Proteomes" id="UP001140094">
    <property type="component" value="Unassembled WGS sequence"/>
</dbReference>
<proteinExistence type="predicted"/>
<keyword evidence="3" id="KW-1185">Reference proteome</keyword>
<feature type="region of interest" description="Disordered" evidence="1">
    <location>
        <begin position="147"/>
        <end position="180"/>
    </location>
</feature>
<dbReference type="AlphaFoldDB" id="A0A9W8HZ68"/>
<protein>
    <submittedName>
        <fullName evidence="2">Uncharacterized protein</fullName>
    </submittedName>
</protein>
<feature type="compositionally biased region" description="Low complexity" evidence="1">
    <location>
        <begin position="249"/>
        <end position="261"/>
    </location>
</feature>
<feature type="region of interest" description="Disordered" evidence="1">
    <location>
        <begin position="389"/>
        <end position="414"/>
    </location>
</feature>
<feature type="region of interest" description="Disordered" evidence="1">
    <location>
        <begin position="1"/>
        <end position="69"/>
    </location>
</feature>
<evidence type="ECO:0000313" key="3">
    <source>
        <dbReference type="Proteomes" id="UP001140094"/>
    </source>
</evidence>
<sequence length="414" mass="43149">MGQGPPHSYYRSQSTSPPRTLHSAQHSHQFHDYGHGPDSATCDPAAGSSATSLDAPQHPLPRPHASNASGDAYMSIVPCHAAPPHTPQAPLCQIQTRDSACSSINSRNNGSASSFVQKRSLFGRRTSAGLPPPPPLNLAAAHAQCPPLLPPAPHSASAASFPAQRPTNKPPPLQMSAADSNSALSAVAGPAATPATADSMVSLLTNNSRSAATANGARLLFVSSNMPGGHPEGSHSLPTTPLRASYTTAAQGKQAPQQRQQHSLSAVGAFHSPASSGASSRDCSHTTSPRTPWISQHTSEGAAARSKLDFSSPNIEDNIGGMSSVYPYNYGIAGHIRKPMRASDDDSAQLPSPNLISAIPDRQSLHTKSARSVSSIADILNCTDRSELSRLRLPPPTPTTARGHRDHADVFTAP</sequence>
<evidence type="ECO:0000313" key="2">
    <source>
        <dbReference type="EMBL" id="KAJ2806536.1"/>
    </source>
</evidence>
<feature type="compositionally biased region" description="Polar residues" evidence="1">
    <location>
        <begin position="10"/>
        <end position="27"/>
    </location>
</feature>
<feature type="compositionally biased region" description="Polar residues" evidence="1">
    <location>
        <begin position="273"/>
        <end position="299"/>
    </location>
</feature>
<accession>A0A9W8HZ68</accession>
<evidence type="ECO:0000256" key="1">
    <source>
        <dbReference type="SAM" id="MobiDB-lite"/>
    </source>
</evidence>
<dbReference type="OrthoDB" id="654211at2759"/>